<dbReference type="AlphaFoldDB" id="A0AAW0QII1"/>
<name>A0AAW0QII1_9PEZI</name>
<dbReference type="PROSITE" id="PS50280">
    <property type="entry name" value="SET"/>
    <property type="match status" value="1"/>
</dbReference>
<feature type="region of interest" description="Disordered" evidence="1">
    <location>
        <begin position="1"/>
        <end position="45"/>
    </location>
</feature>
<comment type="caution">
    <text evidence="3">The sequence shown here is derived from an EMBL/GenBank/DDBJ whole genome shotgun (WGS) entry which is preliminary data.</text>
</comment>
<dbReference type="Gene3D" id="1.25.40.10">
    <property type="entry name" value="Tetratricopeptide repeat domain"/>
    <property type="match status" value="1"/>
</dbReference>
<dbReference type="CDD" id="cd20071">
    <property type="entry name" value="SET_SMYD"/>
    <property type="match status" value="1"/>
</dbReference>
<dbReference type="InterPro" id="IPR011990">
    <property type="entry name" value="TPR-like_helical_dom_sf"/>
</dbReference>
<dbReference type="InterPro" id="IPR001214">
    <property type="entry name" value="SET_dom"/>
</dbReference>
<dbReference type="PANTHER" id="PTHR47332">
    <property type="entry name" value="SET DOMAIN-CONTAINING PROTEIN 5"/>
    <property type="match status" value="1"/>
</dbReference>
<dbReference type="Pfam" id="PF00856">
    <property type="entry name" value="SET"/>
    <property type="match status" value="1"/>
</dbReference>
<dbReference type="InterPro" id="IPR046341">
    <property type="entry name" value="SET_dom_sf"/>
</dbReference>
<dbReference type="SUPFAM" id="SSF82199">
    <property type="entry name" value="SET domain"/>
    <property type="match status" value="1"/>
</dbReference>
<protein>
    <recommendedName>
        <fullName evidence="2">SET domain-containing protein</fullName>
    </recommendedName>
</protein>
<dbReference type="Proteomes" id="UP001392437">
    <property type="component" value="Unassembled WGS sequence"/>
</dbReference>
<keyword evidence="4" id="KW-1185">Reference proteome</keyword>
<dbReference type="EMBL" id="JAQQWP010000008">
    <property type="protein sequence ID" value="KAK8105812.1"/>
    <property type="molecule type" value="Genomic_DNA"/>
</dbReference>
<organism evidence="3 4">
    <name type="scientific">Apiospora kogelbergensis</name>
    <dbReference type="NCBI Taxonomy" id="1337665"/>
    <lineage>
        <taxon>Eukaryota</taxon>
        <taxon>Fungi</taxon>
        <taxon>Dikarya</taxon>
        <taxon>Ascomycota</taxon>
        <taxon>Pezizomycotina</taxon>
        <taxon>Sordariomycetes</taxon>
        <taxon>Xylariomycetidae</taxon>
        <taxon>Amphisphaeriales</taxon>
        <taxon>Apiosporaceae</taxon>
        <taxon>Apiospora</taxon>
    </lineage>
</organism>
<dbReference type="PANTHER" id="PTHR47332:SF4">
    <property type="entry name" value="SET DOMAIN-CONTAINING PROTEIN 5"/>
    <property type="match status" value="1"/>
</dbReference>
<dbReference type="Gene3D" id="2.170.270.10">
    <property type="entry name" value="SET domain"/>
    <property type="match status" value="1"/>
</dbReference>
<feature type="domain" description="SET" evidence="2">
    <location>
        <begin position="51"/>
        <end position="194"/>
    </location>
</feature>
<accession>A0AAW0QII1</accession>
<evidence type="ECO:0000313" key="4">
    <source>
        <dbReference type="Proteomes" id="UP001392437"/>
    </source>
</evidence>
<evidence type="ECO:0000313" key="3">
    <source>
        <dbReference type="EMBL" id="KAK8105812.1"/>
    </source>
</evidence>
<evidence type="ECO:0000256" key="1">
    <source>
        <dbReference type="SAM" id="MobiDB-lite"/>
    </source>
</evidence>
<reference evidence="3 4" key="1">
    <citation type="submission" date="2023-01" db="EMBL/GenBank/DDBJ databases">
        <title>Analysis of 21 Apiospora genomes using comparative genomics revels a genus with tremendous synthesis potential of carbohydrate active enzymes and secondary metabolites.</title>
        <authorList>
            <person name="Sorensen T."/>
        </authorList>
    </citation>
    <scope>NUCLEOTIDE SEQUENCE [LARGE SCALE GENOMIC DNA]</scope>
    <source>
        <strain evidence="3 4">CBS 117206</strain>
    </source>
</reference>
<evidence type="ECO:0000259" key="2">
    <source>
        <dbReference type="PROSITE" id="PS50280"/>
    </source>
</evidence>
<sequence>MAPNSDDVVKGVDSLKISGKPSETPAPAESGAGAVPEKGDPSISANRMGGDMWVVKPVPGAGYGAVALREIARGTRIMADAPLFVVPTTVNDVKTMAQIIALGLKKASKDQAREFLTLDNAHKANGPLVGKASTNVHPMGGGGATEAGLFLAACRINHACVPNAQNKWRADLGRMTVHAARDIAAGEEITLTYLPALFPYAERQTILKEHFGFVCACATCSLPAGEVRDASDRRRKEINELDEKLGDGKRIVKHAEEMLHDAWRKLRLLRDEGITDAWVSRAYHDAFQIAIANGDQARAKVFAERDYEATVACEGKDSPEAAKTMQWVKSPKAHPLYSGKMQWKQGVDKIPKDLIDDDFEKWLFRLPKEGLTN</sequence>
<dbReference type="InterPro" id="IPR053185">
    <property type="entry name" value="SET_domain_protein"/>
</dbReference>
<gene>
    <name evidence="3" type="ORF">PG999_009171</name>
</gene>
<dbReference type="SMART" id="SM00317">
    <property type="entry name" value="SET"/>
    <property type="match status" value="1"/>
</dbReference>
<proteinExistence type="predicted"/>